<dbReference type="Pfam" id="PF10239">
    <property type="entry name" value="DUF2465"/>
    <property type="match status" value="1"/>
</dbReference>
<dbReference type="GO" id="GO:0072669">
    <property type="term" value="C:tRNA-splicing ligase complex"/>
    <property type="evidence" value="ECO:0007669"/>
    <property type="project" value="TreeGrafter"/>
</dbReference>
<accession>A0A9P0G584</accession>
<dbReference type="Proteomes" id="UP001153636">
    <property type="component" value="Chromosome 1"/>
</dbReference>
<comment type="similarity">
    <text evidence="1">Belongs to the FAM98 family.</text>
</comment>
<feature type="compositionally biased region" description="Gly residues" evidence="2">
    <location>
        <begin position="495"/>
        <end position="506"/>
    </location>
</feature>
<feature type="compositionally biased region" description="Gly residues" evidence="2">
    <location>
        <begin position="383"/>
        <end position="409"/>
    </location>
</feature>
<feature type="compositionally biased region" description="Basic and acidic residues" evidence="2">
    <location>
        <begin position="473"/>
        <end position="487"/>
    </location>
</feature>
<feature type="compositionally biased region" description="Polar residues" evidence="2">
    <location>
        <begin position="449"/>
        <end position="459"/>
    </location>
</feature>
<feature type="region of interest" description="Disordered" evidence="2">
    <location>
        <begin position="303"/>
        <end position="506"/>
    </location>
</feature>
<feature type="compositionally biased region" description="Polar residues" evidence="2">
    <location>
        <begin position="431"/>
        <end position="440"/>
    </location>
</feature>
<feature type="compositionally biased region" description="Gly residues" evidence="2">
    <location>
        <begin position="326"/>
        <end position="344"/>
    </location>
</feature>
<feature type="compositionally biased region" description="Polar residues" evidence="2">
    <location>
        <begin position="413"/>
        <end position="422"/>
    </location>
</feature>
<dbReference type="PANTHER" id="PTHR31353:SF1">
    <property type="entry name" value="PROTEIN FAM98B"/>
    <property type="match status" value="1"/>
</dbReference>
<name>A0A9P0G584_9CUCU</name>
<evidence type="ECO:0000313" key="4">
    <source>
        <dbReference type="Proteomes" id="UP001153636"/>
    </source>
</evidence>
<evidence type="ECO:0008006" key="5">
    <source>
        <dbReference type="Google" id="ProtNLM"/>
    </source>
</evidence>
<keyword evidence="4" id="KW-1185">Reference proteome</keyword>
<evidence type="ECO:0000256" key="2">
    <source>
        <dbReference type="SAM" id="MobiDB-lite"/>
    </source>
</evidence>
<protein>
    <recommendedName>
        <fullName evidence="5">Protein FAM98A</fullName>
    </recommendedName>
</protein>
<reference evidence="3" key="1">
    <citation type="submission" date="2022-01" db="EMBL/GenBank/DDBJ databases">
        <authorList>
            <person name="King R."/>
        </authorList>
    </citation>
    <scope>NUCLEOTIDE SEQUENCE</scope>
</reference>
<dbReference type="PANTHER" id="PTHR31353">
    <property type="entry name" value="FAM98"/>
    <property type="match status" value="1"/>
</dbReference>
<gene>
    <name evidence="3" type="ORF">PSYICH_LOCUS877</name>
</gene>
<feature type="compositionally biased region" description="Low complexity" evidence="2">
    <location>
        <begin position="461"/>
        <end position="471"/>
    </location>
</feature>
<dbReference type="AlphaFoldDB" id="A0A9P0G584"/>
<evidence type="ECO:0000313" key="3">
    <source>
        <dbReference type="EMBL" id="CAH1098466.1"/>
    </source>
</evidence>
<evidence type="ECO:0000256" key="1">
    <source>
        <dbReference type="ARBA" id="ARBA00007218"/>
    </source>
</evidence>
<dbReference type="OrthoDB" id="512356at2759"/>
<feature type="compositionally biased region" description="Polar residues" evidence="2">
    <location>
        <begin position="362"/>
        <end position="373"/>
    </location>
</feature>
<sequence>MSKLEEKILASLDSIGYNGPCLQKPNFPIAVEGGPKNIEYTKLVNFLTNEIRTLSGIDEEVNEISTPEDSVSFIMEVTSFLKELNCPYKCLTEGHVSDRLQHVSDRLLLLDYLLTELMGARILHEKKPSKKIELKLQETPEGKDMRLILQTLRFPKPPANISIPTLFQKLIPTIPIVVKKAGADIIGKGIFNGFLSNKQWEVLEGVQQDLHKEYKIRREMLLTRLDVTIQSFQWSHRTKGKDDVFEKMYYERRKMLKVEPDVDISDLLAARTEIAIIEKTSNSSVRRNTRSALNKVIIGQVPDRGGRTSEIAPPPPEMPSWQQRSVGGGGGRGGGNFNRGGGNFNRGSDNFNRGGGNYTRGGMNNSQGANNYSRDNKFSNYQSGGGNYQSGGGGYQSGGGGYQSGGGNFQSGRGSYQSNQSRGGYGDNRSFDSAGSFSTPSGGGGRSYDSFQANKTTYADQYVQEKQQNQQYHARDDRRDDRDERRGSGRSNYQRGGGGRGRGGYR</sequence>
<dbReference type="EMBL" id="OV651813">
    <property type="protein sequence ID" value="CAH1098466.1"/>
    <property type="molecule type" value="Genomic_DNA"/>
</dbReference>
<dbReference type="InterPro" id="IPR018797">
    <property type="entry name" value="FAM98"/>
</dbReference>
<organism evidence="3 4">
    <name type="scientific">Psylliodes chrysocephalus</name>
    <dbReference type="NCBI Taxonomy" id="3402493"/>
    <lineage>
        <taxon>Eukaryota</taxon>
        <taxon>Metazoa</taxon>
        <taxon>Ecdysozoa</taxon>
        <taxon>Arthropoda</taxon>
        <taxon>Hexapoda</taxon>
        <taxon>Insecta</taxon>
        <taxon>Pterygota</taxon>
        <taxon>Neoptera</taxon>
        <taxon>Endopterygota</taxon>
        <taxon>Coleoptera</taxon>
        <taxon>Polyphaga</taxon>
        <taxon>Cucujiformia</taxon>
        <taxon>Chrysomeloidea</taxon>
        <taxon>Chrysomelidae</taxon>
        <taxon>Galerucinae</taxon>
        <taxon>Alticini</taxon>
        <taxon>Psylliodes</taxon>
    </lineage>
</organism>
<proteinExistence type="inferred from homology"/>